<accession>A0A6G6J7X3</accession>
<organism evidence="2 3">
    <name type="scientific">Pseudomonas nitroreducens</name>
    <dbReference type="NCBI Taxonomy" id="46680"/>
    <lineage>
        <taxon>Bacteria</taxon>
        <taxon>Pseudomonadati</taxon>
        <taxon>Pseudomonadota</taxon>
        <taxon>Gammaproteobacteria</taxon>
        <taxon>Pseudomonadales</taxon>
        <taxon>Pseudomonadaceae</taxon>
        <taxon>Pseudomonas</taxon>
    </lineage>
</organism>
<dbReference type="Proteomes" id="UP000501063">
    <property type="component" value="Plasmid pPniHBP1_1"/>
</dbReference>
<keyword evidence="2" id="KW-0614">Plasmid</keyword>
<reference evidence="2 3" key="1">
    <citation type="submission" date="2020-02" db="EMBL/GenBank/DDBJ databases">
        <title>Integrative conjugative elements (ICEs) and plasmids drive adaptation of Pseudomonas nitroreducens strain HBP1 to wastewater environment.</title>
        <authorList>
            <person name="Sentchilo V."/>
            <person name="Carraro N."/>
            <person name="Bertelli C."/>
            <person name="van der Meer J.R."/>
        </authorList>
    </citation>
    <scope>NUCLEOTIDE SEQUENCE [LARGE SCALE GENOMIC DNA]</scope>
    <source>
        <strain evidence="2 3">HBP1</strain>
        <plasmid evidence="3">ppnihbp1_1</plasmid>
    </source>
</reference>
<sequence length="200" mass="21977">MTHVLKANLKSKLTHFADSVVLTVAGAIWKLVKVFDPRPIQEHFAARPPVNGVMFTNVFSLPDADVGQSIVRLGWQHIQSENKPSGIVGRKKLVKLFNPANGHFVILYAMGANQGRPLKKDSVALDYDAKLALGISKEENVDLIVGEANLGDREYFHMYTDHDASSRSARALGWYLFMAGIGWSIAATVEGLVTAVLNMF</sequence>
<geneLocation type="plasmid" evidence="3">
    <name>ppnihbp1_1</name>
</geneLocation>
<gene>
    <name evidence="2" type="ORF">G5B91_33655</name>
</gene>
<keyword evidence="1" id="KW-0472">Membrane</keyword>
<feature type="transmembrane region" description="Helical" evidence="1">
    <location>
        <begin position="174"/>
        <end position="197"/>
    </location>
</feature>
<keyword evidence="1" id="KW-0812">Transmembrane</keyword>
<proteinExistence type="predicted"/>
<dbReference type="RefSeq" id="WP_017519788.1">
    <property type="nucleotide sequence ID" value="NZ_CP049142.1"/>
</dbReference>
<evidence type="ECO:0000256" key="1">
    <source>
        <dbReference type="SAM" id="Phobius"/>
    </source>
</evidence>
<dbReference type="KEGG" id="pnt:G5B91_33655"/>
<dbReference type="EMBL" id="CP049142">
    <property type="protein sequence ID" value="QIE91303.1"/>
    <property type="molecule type" value="Genomic_DNA"/>
</dbReference>
<dbReference type="AlphaFoldDB" id="A0A6G6J7X3"/>
<name>A0A6G6J7X3_PSENT</name>
<keyword evidence="1" id="KW-1133">Transmembrane helix</keyword>
<protein>
    <submittedName>
        <fullName evidence="2">Uncharacterized protein</fullName>
    </submittedName>
</protein>
<evidence type="ECO:0000313" key="3">
    <source>
        <dbReference type="Proteomes" id="UP000501063"/>
    </source>
</evidence>
<evidence type="ECO:0000313" key="2">
    <source>
        <dbReference type="EMBL" id="QIE91303.1"/>
    </source>
</evidence>